<evidence type="ECO:0000256" key="4">
    <source>
        <dbReference type="ARBA" id="ARBA00022553"/>
    </source>
</evidence>
<dbReference type="PANTHER" id="PTHR30505">
    <property type="entry name" value="FRUCTOSE-LIKE PERMEASE"/>
    <property type="match status" value="1"/>
</dbReference>
<feature type="transmembrane region" description="Helical" evidence="12">
    <location>
        <begin position="225"/>
        <end position="244"/>
    </location>
</feature>
<keyword evidence="5" id="KW-0762">Sugar transport</keyword>
<proteinExistence type="predicted"/>
<dbReference type="PANTHER" id="PTHR30505:SF0">
    <property type="entry name" value="FRUCTOSE-LIKE PTS SYSTEM EIIBC COMPONENT-RELATED"/>
    <property type="match status" value="1"/>
</dbReference>
<accession>A0ABW4C8H7</accession>
<keyword evidence="17" id="KW-1185">Reference proteome</keyword>
<dbReference type="NCBIfam" id="TIGR00829">
    <property type="entry name" value="FRU"/>
    <property type="match status" value="1"/>
</dbReference>
<evidence type="ECO:0000256" key="12">
    <source>
        <dbReference type="SAM" id="Phobius"/>
    </source>
</evidence>
<feature type="transmembrane region" description="Helical" evidence="12">
    <location>
        <begin position="172"/>
        <end position="195"/>
    </location>
</feature>
<evidence type="ECO:0000256" key="10">
    <source>
        <dbReference type="ARBA" id="ARBA00022989"/>
    </source>
</evidence>
<keyword evidence="7" id="KW-0598">Phosphotransferase system</keyword>
<evidence type="ECO:0000256" key="9">
    <source>
        <dbReference type="ARBA" id="ARBA00022777"/>
    </source>
</evidence>
<keyword evidence="4" id="KW-0597">Phosphoprotein</keyword>
<evidence type="ECO:0000256" key="2">
    <source>
        <dbReference type="ARBA" id="ARBA00022448"/>
    </source>
</evidence>
<evidence type="ECO:0000256" key="1">
    <source>
        <dbReference type="ARBA" id="ARBA00004429"/>
    </source>
</evidence>
<evidence type="ECO:0000256" key="6">
    <source>
        <dbReference type="ARBA" id="ARBA00022679"/>
    </source>
</evidence>
<dbReference type="PROSITE" id="PS51099">
    <property type="entry name" value="PTS_EIIB_TYPE_2"/>
    <property type="match status" value="1"/>
</dbReference>
<feature type="transmembrane region" description="Helical" evidence="12">
    <location>
        <begin position="440"/>
        <end position="460"/>
    </location>
</feature>
<protein>
    <submittedName>
        <fullName evidence="16">Fructose-specific PTS transporter subunit EIIC</fullName>
    </submittedName>
</protein>
<dbReference type="Gene3D" id="3.40.50.2300">
    <property type="match status" value="1"/>
</dbReference>
<evidence type="ECO:0000259" key="13">
    <source>
        <dbReference type="PROSITE" id="PS51099"/>
    </source>
</evidence>
<organism evidence="16 17">
    <name type="scientific">Kroppenstedtia sanguinis</name>
    <dbReference type="NCBI Taxonomy" id="1380684"/>
    <lineage>
        <taxon>Bacteria</taxon>
        <taxon>Bacillati</taxon>
        <taxon>Bacillota</taxon>
        <taxon>Bacilli</taxon>
        <taxon>Bacillales</taxon>
        <taxon>Thermoactinomycetaceae</taxon>
        <taxon>Kroppenstedtia</taxon>
    </lineage>
</organism>
<keyword evidence="9" id="KW-0418">Kinase</keyword>
<evidence type="ECO:0000256" key="8">
    <source>
        <dbReference type="ARBA" id="ARBA00022692"/>
    </source>
</evidence>
<dbReference type="Proteomes" id="UP001597282">
    <property type="component" value="Unassembled WGS sequence"/>
</dbReference>
<dbReference type="InterPro" id="IPR013013">
    <property type="entry name" value="PTS_EIIC_1"/>
</dbReference>
<sequence length="478" mass="50091">MGRNLVAITNCPAGIAHTYMSAEALQTEASKQGDTIKVETQGSIGIENELTKEDIAQADFVIVATGRGVSADDMKRFDGKRVLIVDVSDVLKNVANILDRLQQDVPVYHATGDGQQTDPSSDTGKRGISGVFQHLMNGVSFMIPFVTAAGILMAISAALVGGGKTVPGSFPYLLEQVGVIGFALMIPILAGYTAYSIADKPALAPAMIGAWLANQADILGTKGGAGFLGAILVGLLVGYFVKYFKRLKLPKSLHPLMSFLIIPAVTTLLISIVVFYVVGPVISGLMLGLTHFLSSIPSSSLAVICAVIGMMIAFDMGGPINKTAYLFALGLIPEGNAYLFGTVALVTVIPPAALGIATFIAPKLFKTDEIANGKSAGIVGLFGITEPAIPYAVNDPIPVISAQMIAGALTGALGAMAHITRIAPGAGILDPIVGIVKPPFTYYLVLIIGIVINLILVILFKKMRKNRMERKAAQANEL</sequence>
<evidence type="ECO:0000259" key="14">
    <source>
        <dbReference type="PROSITE" id="PS51103"/>
    </source>
</evidence>
<feature type="transmembrane region" description="Helical" evidence="12">
    <location>
        <begin position="256"/>
        <end position="278"/>
    </location>
</feature>
<keyword evidence="10 12" id="KW-1133">Transmembrane helix</keyword>
<evidence type="ECO:0000256" key="7">
    <source>
        <dbReference type="ARBA" id="ARBA00022683"/>
    </source>
</evidence>
<dbReference type="InterPro" id="IPR006327">
    <property type="entry name" value="PTS_IIC_fruc"/>
</dbReference>
<dbReference type="InterPro" id="IPR036095">
    <property type="entry name" value="PTS_EIIB-like_sf"/>
</dbReference>
<feature type="transmembrane region" description="Helical" evidence="12">
    <location>
        <begin position="298"/>
        <end position="316"/>
    </location>
</feature>
<keyword evidence="8 12" id="KW-0812">Transmembrane</keyword>
<evidence type="ECO:0000256" key="5">
    <source>
        <dbReference type="ARBA" id="ARBA00022597"/>
    </source>
</evidence>
<dbReference type="CDD" id="cd05569">
    <property type="entry name" value="PTS_IIB_fructose"/>
    <property type="match status" value="1"/>
</dbReference>
<dbReference type="Pfam" id="PF02378">
    <property type="entry name" value="PTS_EIIC"/>
    <property type="match status" value="1"/>
</dbReference>
<dbReference type="PROSITE" id="PS51103">
    <property type="entry name" value="PTS_EIIC_TYPE_1"/>
    <property type="match status" value="1"/>
</dbReference>
<keyword evidence="11 12" id="KW-0472">Membrane</keyword>
<feature type="transmembrane region" description="Helical" evidence="12">
    <location>
        <begin position="337"/>
        <end position="361"/>
    </location>
</feature>
<feature type="domain" description="PTS EIIC type-2" evidence="15">
    <location>
        <begin position="131"/>
        <end position="470"/>
    </location>
</feature>
<keyword evidence="2" id="KW-0813">Transport</keyword>
<dbReference type="InterPro" id="IPR003501">
    <property type="entry name" value="PTS_EIIB_2/3"/>
</dbReference>
<dbReference type="InterPro" id="IPR003352">
    <property type="entry name" value="PTS_EIIC"/>
</dbReference>
<keyword evidence="3" id="KW-1003">Cell membrane</keyword>
<name>A0ABW4C8H7_9BACL</name>
<dbReference type="NCBIfam" id="TIGR01427">
    <property type="entry name" value="PTS_IIC_fructo"/>
    <property type="match status" value="1"/>
</dbReference>
<dbReference type="InterPro" id="IPR013011">
    <property type="entry name" value="PTS_EIIB_2"/>
</dbReference>
<evidence type="ECO:0000313" key="16">
    <source>
        <dbReference type="EMBL" id="MFD1426823.1"/>
    </source>
</evidence>
<dbReference type="Pfam" id="PF02302">
    <property type="entry name" value="PTS_IIB"/>
    <property type="match status" value="1"/>
</dbReference>
<reference evidence="17" key="1">
    <citation type="journal article" date="2019" name="Int. J. Syst. Evol. Microbiol.">
        <title>The Global Catalogue of Microorganisms (GCM) 10K type strain sequencing project: providing services to taxonomists for standard genome sequencing and annotation.</title>
        <authorList>
            <consortium name="The Broad Institute Genomics Platform"/>
            <consortium name="The Broad Institute Genome Sequencing Center for Infectious Disease"/>
            <person name="Wu L."/>
            <person name="Ma J."/>
        </authorList>
    </citation>
    <scope>NUCLEOTIDE SEQUENCE [LARGE SCALE GENOMIC DNA]</scope>
    <source>
        <strain evidence="17">S1</strain>
    </source>
</reference>
<dbReference type="EMBL" id="JBHTNU010000006">
    <property type="protein sequence ID" value="MFD1426823.1"/>
    <property type="molecule type" value="Genomic_DNA"/>
</dbReference>
<dbReference type="SUPFAM" id="SSF52794">
    <property type="entry name" value="PTS system IIB component-like"/>
    <property type="match status" value="1"/>
</dbReference>
<comment type="subcellular location">
    <subcellularLocation>
        <location evidence="1">Cell inner membrane</location>
        <topology evidence="1">Multi-pass membrane protein</topology>
    </subcellularLocation>
</comment>
<dbReference type="InterPro" id="IPR013014">
    <property type="entry name" value="PTS_EIIC_2"/>
</dbReference>
<dbReference type="InterPro" id="IPR050864">
    <property type="entry name" value="Bacterial_PTS_Sugar_Transport"/>
</dbReference>
<dbReference type="InterPro" id="IPR003353">
    <property type="entry name" value="PTS_IIB_fruc"/>
</dbReference>
<feature type="transmembrane region" description="Helical" evidence="12">
    <location>
        <begin position="135"/>
        <end position="160"/>
    </location>
</feature>
<keyword evidence="6" id="KW-0808">Transferase</keyword>
<dbReference type="RefSeq" id="WP_380164290.1">
    <property type="nucleotide sequence ID" value="NZ_JBHTNU010000006.1"/>
</dbReference>
<gene>
    <name evidence="16" type="ORF">ACFQ4Y_07720</name>
</gene>
<comment type="caution">
    <text evidence="16">The sequence shown here is derived from an EMBL/GenBank/DDBJ whole genome shotgun (WGS) entry which is preliminary data.</text>
</comment>
<evidence type="ECO:0000256" key="11">
    <source>
        <dbReference type="ARBA" id="ARBA00023136"/>
    </source>
</evidence>
<dbReference type="PROSITE" id="PS51104">
    <property type="entry name" value="PTS_EIIC_TYPE_2"/>
    <property type="match status" value="1"/>
</dbReference>
<evidence type="ECO:0000256" key="3">
    <source>
        <dbReference type="ARBA" id="ARBA00022475"/>
    </source>
</evidence>
<feature type="domain" description="PTS EIIC type-1" evidence="14">
    <location>
        <begin position="126"/>
        <end position="476"/>
    </location>
</feature>
<evidence type="ECO:0000259" key="15">
    <source>
        <dbReference type="PROSITE" id="PS51104"/>
    </source>
</evidence>
<evidence type="ECO:0000313" key="17">
    <source>
        <dbReference type="Proteomes" id="UP001597282"/>
    </source>
</evidence>
<feature type="domain" description="PTS EIIB type-2" evidence="13">
    <location>
        <begin position="5"/>
        <end position="103"/>
    </location>
</feature>